<dbReference type="PANTHER" id="PTHR18964">
    <property type="entry name" value="ROK (REPRESSOR, ORF, KINASE) FAMILY"/>
    <property type="match status" value="1"/>
</dbReference>
<dbReference type="Gene3D" id="3.30.420.40">
    <property type="match status" value="2"/>
</dbReference>
<dbReference type="Pfam" id="PF00480">
    <property type="entry name" value="ROK"/>
    <property type="match status" value="1"/>
</dbReference>
<dbReference type="RefSeq" id="WP_187534343.1">
    <property type="nucleotide sequence ID" value="NZ_CBCSHU010000001.1"/>
</dbReference>
<dbReference type="AlphaFoldDB" id="A0A7G9RZZ0"/>
<proteinExistence type="inferred from homology"/>
<dbReference type="KEGG" id="eio:H9L01_02020"/>
<dbReference type="SUPFAM" id="SSF53067">
    <property type="entry name" value="Actin-like ATPase domain"/>
    <property type="match status" value="1"/>
</dbReference>
<sequence>MKRYLGIDIGGTNIKYGLFNDQSERLQCKHTEIFSTPRRNLDELLEIIHTMIKSELPLAGIGICLPGIMDENDEILDGGSIPCLKGINLKEILTRDYLIPVKIENDAHACAIAEKNLGAGYNVENFFNLTIGTGLGGAVVINHELYKGNHSLAGEVSYLSVQGEYWSKSASMSALIHQVSLKKKIPRRLIDGYKIMEWSQVDININNIYDNWLNALCEGIYNICIMLDPDVVYIGGGISENEQFITDLQGRFKNYNSLTHHWNLQRSTFGNDSGYTGAVVSLFLELGIIQPIS</sequence>
<evidence type="ECO:0000313" key="2">
    <source>
        <dbReference type="EMBL" id="QNN61165.1"/>
    </source>
</evidence>
<protein>
    <submittedName>
        <fullName evidence="2">ROK family protein</fullName>
    </submittedName>
</protein>
<dbReference type="InterPro" id="IPR000600">
    <property type="entry name" value="ROK"/>
</dbReference>
<keyword evidence="3" id="KW-1185">Reference proteome</keyword>
<dbReference type="EMBL" id="CP060715">
    <property type="protein sequence ID" value="QNN61165.1"/>
    <property type="molecule type" value="Genomic_DNA"/>
</dbReference>
<organism evidence="2 3">
    <name type="scientific">Erysipelothrix inopinata</name>
    <dbReference type="NCBI Taxonomy" id="225084"/>
    <lineage>
        <taxon>Bacteria</taxon>
        <taxon>Bacillati</taxon>
        <taxon>Bacillota</taxon>
        <taxon>Erysipelotrichia</taxon>
        <taxon>Erysipelotrichales</taxon>
        <taxon>Erysipelotrichaceae</taxon>
        <taxon>Erysipelothrix</taxon>
    </lineage>
</organism>
<dbReference type="InterPro" id="IPR043129">
    <property type="entry name" value="ATPase_NBD"/>
</dbReference>
<evidence type="ECO:0000256" key="1">
    <source>
        <dbReference type="ARBA" id="ARBA00006479"/>
    </source>
</evidence>
<accession>A0A7G9RZZ0</accession>
<comment type="similarity">
    <text evidence="1">Belongs to the ROK (NagC/XylR) family.</text>
</comment>
<dbReference type="PANTHER" id="PTHR18964:SF165">
    <property type="entry name" value="BETA-GLUCOSIDE KINASE"/>
    <property type="match status" value="1"/>
</dbReference>
<gene>
    <name evidence="2" type="ORF">H9L01_02020</name>
</gene>
<name>A0A7G9RZZ0_9FIRM</name>
<evidence type="ECO:0000313" key="3">
    <source>
        <dbReference type="Proteomes" id="UP000515928"/>
    </source>
</evidence>
<dbReference type="Proteomes" id="UP000515928">
    <property type="component" value="Chromosome"/>
</dbReference>
<reference evidence="2 3" key="1">
    <citation type="submission" date="2020-08" db="EMBL/GenBank/DDBJ databases">
        <title>Genome sequence of Erysipelothrix inopinata DSM 15511T.</title>
        <authorList>
            <person name="Hyun D.-W."/>
            <person name="Bae J.-W."/>
        </authorList>
    </citation>
    <scope>NUCLEOTIDE SEQUENCE [LARGE SCALE GENOMIC DNA]</scope>
    <source>
        <strain evidence="2 3">DSM 15511</strain>
    </source>
</reference>